<proteinExistence type="predicted"/>
<accession>A0A2G6KD24</accession>
<evidence type="ECO:0000313" key="1">
    <source>
        <dbReference type="EMBL" id="PIE32699.1"/>
    </source>
</evidence>
<dbReference type="Proteomes" id="UP000230821">
    <property type="component" value="Unassembled WGS sequence"/>
</dbReference>
<comment type="caution">
    <text evidence="1">The sequence shown here is derived from an EMBL/GenBank/DDBJ whole genome shotgun (WGS) entry which is preliminary data.</text>
</comment>
<dbReference type="EMBL" id="PDSK01000109">
    <property type="protein sequence ID" value="PIE32699.1"/>
    <property type="molecule type" value="Genomic_DNA"/>
</dbReference>
<reference evidence="1 2" key="1">
    <citation type="submission" date="2017-10" db="EMBL/GenBank/DDBJ databases">
        <title>Novel microbial diversity and functional potential in the marine mammal oral microbiome.</title>
        <authorList>
            <person name="Dudek N.K."/>
            <person name="Sun C.L."/>
            <person name="Burstein D."/>
            <person name="Kantor R.S."/>
            <person name="Aliaga Goltsman D.S."/>
            <person name="Bik E.M."/>
            <person name="Thomas B.C."/>
            <person name="Banfield J.F."/>
            <person name="Relman D.A."/>
        </authorList>
    </citation>
    <scope>NUCLEOTIDE SEQUENCE [LARGE SCALE GENOMIC DNA]</scope>
    <source>
        <strain evidence="1">DOLJORAL78_47_16</strain>
    </source>
</reference>
<name>A0A2G6KD24_9BACT</name>
<organism evidence="1 2">
    <name type="scientific">candidate division KSB3 bacterium</name>
    <dbReference type="NCBI Taxonomy" id="2044937"/>
    <lineage>
        <taxon>Bacteria</taxon>
        <taxon>candidate division KSB3</taxon>
    </lineage>
</organism>
<protein>
    <submittedName>
        <fullName evidence="1">Uncharacterized protein</fullName>
    </submittedName>
</protein>
<gene>
    <name evidence="1" type="ORF">CSA56_14520</name>
</gene>
<dbReference type="AlphaFoldDB" id="A0A2G6KD24"/>
<sequence length="72" mass="7840">MGCFKFFMIPLLIGATILATVVSFSKWGAADIEHPQGINLRGESVNYRSHGGFFAYYAMTRSHSRGGLLGGK</sequence>
<evidence type="ECO:0000313" key="2">
    <source>
        <dbReference type="Proteomes" id="UP000230821"/>
    </source>
</evidence>